<gene>
    <name evidence="1" type="ORF">LX64_02151</name>
</gene>
<dbReference type="AlphaFoldDB" id="A0A327QTJ0"/>
<keyword evidence="2" id="KW-1185">Reference proteome</keyword>
<dbReference type="EMBL" id="QLLL01000003">
    <property type="protein sequence ID" value="RAJ07022.1"/>
    <property type="molecule type" value="Genomic_DNA"/>
</dbReference>
<reference evidence="1 2" key="1">
    <citation type="submission" date="2018-06" db="EMBL/GenBank/DDBJ databases">
        <title>Genomic Encyclopedia of Archaeal and Bacterial Type Strains, Phase II (KMG-II): from individual species to whole genera.</title>
        <authorList>
            <person name="Goeker M."/>
        </authorList>
    </citation>
    <scope>NUCLEOTIDE SEQUENCE [LARGE SCALE GENOMIC DNA]</scope>
    <source>
        <strain evidence="1 2">DSM 23857</strain>
    </source>
</reference>
<evidence type="ECO:0000313" key="1">
    <source>
        <dbReference type="EMBL" id="RAJ07022.1"/>
    </source>
</evidence>
<evidence type="ECO:0000313" key="2">
    <source>
        <dbReference type="Proteomes" id="UP000249547"/>
    </source>
</evidence>
<dbReference type="OrthoDB" id="673914at2"/>
<proteinExistence type="predicted"/>
<organism evidence="1 2">
    <name type="scientific">Chitinophaga skermanii</name>
    <dbReference type="NCBI Taxonomy" id="331697"/>
    <lineage>
        <taxon>Bacteria</taxon>
        <taxon>Pseudomonadati</taxon>
        <taxon>Bacteroidota</taxon>
        <taxon>Chitinophagia</taxon>
        <taxon>Chitinophagales</taxon>
        <taxon>Chitinophagaceae</taxon>
        <taxon>Chitinophaga</taxon>
    </lineage>
</organism>
<sequence>MQSFDFFQAYAKASLGNQPQAIAHFYAKAFIAADPSNAATFQNNEQFIKWLEEVHAFNQQHGMLGMTVVQTEDQPISEAYKLVHVSYEGQFAQTGVQAIPFKISYLLSHVEGDWKILCYISHEKQENAMKANGLL</sequence>
<comment type="caution">
    <text evidence="1">The sequence shown here is derived from an EMBL/GenBank/DDBJ whole genome shotgun (WGS) entry which is preliminary data.</text>
</comment>
<protein>
    <recommendedName>
        <fullName evidence="3">SnoaL-like protein</fullName>
    </recommendedName>
</protein>
<dbReference type="Proteomes" id="UP000249547">
    <property type="component" value="Unassembled WGS sequence"/>
</dbReference>
<name>A0A327QTJ0_9BACT</name>
<dbReference type="RefSeq" id="WP_148707273.1">
    <property type="nucleotide sequence ID" value="NZ_QLLL01000003.1"/>
</dbReference>
<accession>A0A327QTJ0</accession>
<evidence type="ECO:0008006" key="3">
    <source>
        <dbReference type="Google" id="ProtNLM"/>
    </source>
</evidence>